<dbReference type="Gene3D" id="1.10.10.820">
    <property type="match status" value="1"/>
</dbReference>
<proteinExistence type="inferred from homology"/>
<evidence type="ECO:0000256" key="4">
    <source>
        <dbReference type="ARBA" id="ARBA00023175"/>
    </source>
</evidence>
<evidence type="ECO:0000256" key="6">
    <source>
        <dbReference type="PROSITE-ProRule" id="PRU00782"/>
    </source>
</evidence>
<comment type="similarity">
    <text evidence="6">Belongs to the TRAFAC class myosin-kinesin ATPase superfamily. Myosin family.</text>
</comment>
<dbReference type="GO" id="GO:0000146">
    <property type="term" value="F:microfilament motor activity"/>
    <property type="evidence" value="ECO:0007669"/>
    <property type="project" value="TreeGrafter"/>
</dbReference>
<feature type="domain" description="Myosin motor" evidence="8">
    <location>
        <begin position="154"/>
        <end position="1098"/>
    </location>
</feature>
<dbReference type="SUPFAM" id="SSF52540">
    <property type="entry name" value="P-loop containing nucleoside triphosphate hydrolases"/>
    <property type="match status" value="1"/>
</dbReference>
<keyword evidence="1 6" id="KW-0547">Nucleotide-binding</keyword>
<feature type="region of interest" description="Actin-binding" evidence="6">
    <location>
        <begin position="827"/>
        <end position="849"/>
    </location>
</feature>
<evidence type="ECO:0000256" key="7">
    <source>
        <dbReference type="SAM" id="MobiDB-lite"/>
    </source>
</evidence>
<dbReference type="Proteomes" id="UP000198406">
    <property type="component" value="Unassembled WGS sequence"/>
</dbReference>
<dbReference type="Pfam" id="PF00063">
    <property type="entry name" value="Myosin_head"/>
    <property type="match status" value="1"/>
</dbReference>
<feature type="region of interest" description="Disordered" evidence="7">
    <location>
        <begin position="967"/>
        <end position="1062"/>
    </location>
</feature>
<dbReference type="InterPro" id="IPR027417">
    <property type="entry name" value="P-loop_NTPase"/>
</dbReference>
<feature type="region of interest" description="Disordered" evidence="7">
    <location>
        <begin position="1"/>
        <end position="28"/>
    </location>
</feature>
<gene>
    <name evidence="9" type="ORF">FisN_13Hh232</name>
</gene>
<evidence type="ECO:0000256" key="2">
    <source>
        <dbReference type="ARBA" id="ARBA00022840"/>
    </source>
</evidence>
<dbReference type="PROSITE" id="PS50096">
    <property type="entry name" value="IQ"/>
    <property type="match status" value="1"/>
</dbReference>
<dbReference type="PANTHER" id="PTHR13140">
    <property type="entry name" value="MYOSIN"/>
    <property type="match status" value="1"/>
</dbReference>
<evidence type="ECO:0000259" key="8">
    <source>
        <dbReference type="PROSITE" id="PS51456"/>
    </source>
</evidence>
<keyword evidence="10" id="KW-1185">Reference proteome</keyword>
<dbReference type="GO" id="GO:0005737">
    <property type="term" value="C:cytoplasm"/>
    <property type="evidence" value="ECO:0007669"/>
    <property type="project" value="TreeGrafter"/>
</dbReference>
<dbReference type="SMART" id="SM00242">
    <property type="entry name" value="MYSc"/>
    <property type="match status" value="1"/>
</dbReference>
<evidence type="ECO:0000313" key="9">
    <source>
        <dbReference type="EMBL" id="GAX27673.1"/>
    </source>
</evidence>
<dbReference type="EMBL" id="BDSP01000259">
    <property type="protein sequence ID" value="GAX27673.1"/>
    <property type="molecule type" value="Genomic_DNA"/>
</dbReference>
<dbReference type="OrthoDB" id="40889at2759"/>
<dbReference type="Gene3D" id="3.40.850.10">
    <property type="entry name" value="Kinesin motor domain"/>
    <property type="match status" value="2"/>
</dbReference>
<dbReference type="GO" id="GO:0051015">
    <property type="term" value="F:actin filament binding"/>
    <property type="evidence" value="ECO:0007669"/>
    <property type="project" value="TreeGrafter"/>
</dbReference>
<keyword evidence="2 6" id="KW-0067">ATP-binding</keyword>
<reference evidence="9 10" key="1">
    <citation type="journal article" date="2015" name="Plant Cell">
        <title>Oil accumulation by the oleaginous diatom Fistulifera solaris as revealed by the genome and transcriptome.</title>
        <authorList>
            <person name="Tanaka T."/>
            <person name="Maeda Y."/>
            <person name="Veluchamy A."/>
            <person name="Tanaka M."/>
            <person name="Abida H."/>
            <person name="Marechal E."/>
            <person name="Bowler C."/>
            <person name="Muto M."/>
            <person name="Sunaga Y."/>
            <person name="Tanaka M."/>
            <person name="Yoshino T."/>
            <person name="Taniguchi T."/>
            <person name="Fukuda Y."/>
            <person name="Nemoto M."/>
            <person name="Matsumoto M."/>
            <person name="Wong P.S."/>
            <person name="Aburatani S."/>
            <person name="Fujibuchi W."/>
        </authorList>
    </citation>
    <scope>NUCLEOTIDE SEQUENCE [LARGE SCALE GENOMIC DNA]</scope>
    <source>
        <strain evidence="9 10">JPCC DA0580</strain>
    </source>
</reference>
<feature type="compositionally biased region" description="Pro residues" evidence="7">
    <location>
        <begin position="1"/>
        <end position="10"/>
    </location>
</feature>
<feature type="compositionally biased region" description="Low complexity" evidence="7">
    <location>
        <begin position="998"/>
        <end position="1010"/>
    </location>
</feature>
<dbReference type="AlphaFoldDB" id="A0A1Z5KMV9"/>
<feature type="binding site" evidence="6">
    <location>
        <begin position="257"/>
        <end position="264"/>
    </location>
    <ligand>
        <name>ATP</name>
        <dbReference type="ChEBI" id="CHEBI:30616"/>
    </ligand>
</feature>
<evidence type="ECO:0000256" key="3">
    <source>
        <dbReference type="ARBA" id="ARBA00023123"/>
    </source>
</evidence>
<dbReference type="Gene3D" id="1.20.120.720">
    <property type="entry name" value="Myosin VI head, motor domain, U50 subdomain"/>
    <property type="match status" value="1"/>
</dbReference>
<feature type="compositionally biased region" description="Low complexity" evidence="7">
    <location>
        <begin position="974"/>
        <end position="991"/>
    </location>
</feature>
<evidence type="ECO:0000313" key="10">
    <source>
        <dbReference type="Proteomes" id="UP000198406"/>
    </source>
</evidence>
<keyword evidence="5 6" id="KW-0009">Actin-binding</keyword>
<keyword evidence="4 6" id="KW-0505">Motor protein</keyword>
<dbReference type="CDD" id="cd00124">
    <property type="entry name" value="MYSc"/>
    <property type="match status" value="1"/>
</dbReference>
<comment type="caution">
    <text evidence="9">The sequence shown here is derived from an EMBL/GenBank/DDBJ whole genome shotgun (WGS) entry which is preliminary data.</text>
</comment>
<keyword evidence="3 6" id="KW-0518">Myosin</keyword>
<dbReference type="GO" id="GO:0016020">
    <property type="term" value="C:membrane"/>
    <property type="evidence" value="ECO:0007669"/>
    <property type="project" value="TreeGrafter"/>
</dbReference>
<dbReference type="PRINTS" id="PR00193">
    <property type="entry name" value="MYOSINHEAVY"/>
</dbReference>
<protein>
    <recommendedName>
        <fullName evidence="8">Myosin motor domain-containing protein</fullName>
    </recommendedName>
</protein>
<evidence type="ECO:0000256" key="1">
    <source>
        <dbReference type="ARBA" id="ARBA00022741"/>
    </source>
</evidence>
<dbReference type="InParanoid" id="A0A1Z5KMV9"/>
<dbReference type="Gene3D" id="1.20.5.4820">
    <property type="match status" value="1"/>
</dbReference>
<feature type="region of interest" description="Disordered" evidence="7">
    <location>
        <begin position="288"/>
        <end position="307"/>
    </location>
</feature>
<dbReference type="Gene3D" id="1.20.58.530">
    <property type="match status" value="1"/>
</dbReference>
<sequence length="1228" mass="137003">MLMSMPPRPPLLQTATVEESSPIGNLPDHGRVWVHQSVIDEVRNKKKPMLRRNNSSTSLKSFRHPQDASVSSFTEVESVADHSSEEGRHAVWAWKEAVLVENSSKGVVVKLADSALDDDFVSDPVVTLPFASWGQGNIVLANEYSKDENSGLWQAPHDLINLTHLHEPAVVESLQHRFNANQIYTSTGPVLLAINPFKNIRGMYGETIQKTYWEKAEMKKTTELAPHIYGIADASYRDMLRALEDSTPANQSILVSGESGAGKTVTTKFVMKYLAALSQRSAEIRTQDKRAYQKAAEQKQHSTSPKRISSAITKAFEKPNGSALSVSPFKKRFNRPNVAVNEAASATNELINVTTLSSSSQNSIEAIVLQSNPILESFGNARTIRNDNSSRFGKFIEIQFSPSGQLVGANIETYLLEKVRICRQLPGERNFHVFYELLHERDELPRLYFIAHTALPEDFKLLSSSATYGRRDGVSDAETYRGLRAALTAMGFTLEEMQSVFGVTAAIMHASNLNFIDTGDDTSALDENNVHLQPVCHLFGVTEEELNAALTSFTITAGRSQVQRAMNAEQAEKGLQALLKTTYGALFTYLVQRINESIAFRKRENGTEETSGERDLKSSSLGPAAKIGVLDIFGFESFQTNSFEQLCINFCNEALQQQFNAFVLKNEQAIYEKEGIEWSFIEFPENQDVLDLIEKRGTGIFSILDDQCRAPGPSDKAFAINLYNQCKGLPRFSASRKQTANLQFAVSHYAGPVEYSTDGFVEKNKDDLPKEIIELLKTSSLPFVQDLAFIMEGDVTEKSTDKNGAKFQRHGSFVGRATVGGQFRNQLRDLRDKIGLTNPHYIRCLKPNDQLIPDVYDTAIVAEQLKCGGILEAVRVARAGFTQHYAHNDFVRRYRSLAWRELGADSAASEKQSKSAKNYNGWSGGSRGTLKPSLPKESSSDETNASSQCKKLVKILYWKLRKLANTPDDGSTGPLSPMSANSPPSSPAAKAKTYTYQSSPSSIPSWSKESPFTKKKLNVDSSNSSLPPLPFSSTPQSKKSKFSSSAPGEEFQKNARASSDWSQGATSSASYLKVGIQMGKTKVFLRHHCFENLERLRSIEQASAATKLNSIFRRYLARVAYVPFRDAFRREMAHRRGRYEDTGDEKKDDYDCSESVIMARRVLSDNMSVSFRFDVNGYSLVDKWQESLIRDAIHNPVPRHEWGKQMPAGMNFKWILRDGLWIKNYGEI</sequence>
<feature type="compositionally biased region" description="Polar residues" evidence="7">
    <location>
        <begin position="13"/>
        <end position="23"/>
    </location>
</feature>
<feature type="compositionally biased region" description="Basic and acidic residues" evidence="7">
    <location>
        <begin position="288"/>
        <end position="300"/>
    </location>
</feature>
<accession>A0A1Z5KMV9</accession>
<dbReference type="PANTHER" id="PTHR13140:SF845">
    <property type="entry name" value="MYOSIN-LIKE PROTEIN"/>
    <property type="match status" value="1"/>
</dbReference>
<feature type="region of interest" description="Disordered" evidence="7">
    <location>
        <begin position="907"/>
        <end position="945"/>
    </location>
</feature>
<dbReference type="GO" id="GO:0016459">
    <property type="term" value="C:myosin complex"/>
    <property type="evidence" value="ECO:0007669"/>
    <property type="project" value="UniProtKB-KW"/>
</dbReference>
<dbReference type="GO" id="GO:0005524">
    <property type="term" value="F:ATP binding"/>
    <property type="evidence" value="ECO:0007669"/>
    <property type="project" value="UniProtKB-UniRule"/>
</dbReference>
<dbReference type="PROSITE" id="PS51456">
    <property type="entry name" value="MYOSIN_MOTOR"/>
    <property type="match status" value="1"/>
</dbReference>
<name>A0A1Z5KMV9_FISSO</name>
<evidence type="ECO:0000256" key="5">
    <source>
        <dbReference type="ARBA" id="ARBA00023203"/>
    </source>
</evidence>
<feature type="compositionally biased region" description="Low complexity" evidence="7">
    <location>
        <begin position="1021"/>
        <end position="1037"/>
    </location>
</feature>
<feature type="region of interest" description="Disordered" evidence="7">
    <location>
        <begin position="44"/>
        <end position="64"/>
    </location>
</feature>
<dbReference type="InterPro" id="IPR036961">
    <property type="entry name" value="Kinesin_motor_dom_sf"/>
</dbReference>
<dbReference type="InterPro" id="IPR001609">
    <property type="entry name" value="Myosin_head_motor_dom-like"/>
</dbReference>
<dbReference type="GO" id="GO:0007015">
    <property type="term" value="P:actin filament organization"/>
    <property type="evidence" value="ECO:0007669"/>
    <property type="project" value="TreeGrafter"/>
</dbReference>
<organism evidence="9 10">
    <name type="scientific">Fistulifera solaris</name>
    <name type="common">Oleaginous diatom</name>
    <dbReference type="NCBI Taxonomy" id="1519565"/>
    <lineage>
        <taxon>Eukaryota</taxon>
        <taxon>Sar</taxon>
        <taxon>Stramenopiles</taxon>
        <taxon>Ochrophyta</taxon>
        <taxon>Bacillariophyta</taxon>
        <taxon>Bacillariophyceae</taxon>
        <taxon>Bacillariophycidae</taxon>
        <taxon>Naviculales</taxon>
        <taxon>Naviculaceae</taxon>
        <taxon>Fistulifera</taxon>
    </lineage>
</organism>